<keyword evidence="4" id="KW-1185">Reference proteome</keyword>
<protein>
    <submittedName>
        <fullName evidence="3">TIR domain-containing protein</fullName>
    </submittedName>
</protein>
<dbReference type="PANTHER" id="PTHR47691:SF3">
    <property type="entry name" value="HTH-TYPE TRANSCRIPTIONAL REGULATOR RV0890C-RELATED"/>
    <property type="match status" value="1"/>
</dbReference>
<dbReference type="RefSeq" id="WP_211363691.1">
    <property type="nucleotide sequence ID" value="NZ_VFPP01000001.1"/>
</dbReference>
<comment type="caution">
    <text evidence="3">The sequence shown here is derived from an EMBL/GenBank/DDBJ whole genome shotgun (WGS) entry which is preliminary data.</text>
</comment>
<dbReference type="Proteomes" id="UP000316628">
    <property type="component" value="Unassembled WGS sequence"/>
</dbReference>
<dbReference type="InterPro" id="IPR000157">
    <property type="entry name" value="TIR_dom"/>
</dbReference>
<feature type="compositionally biased region" description="Basic and acidic residues" evidence="1">
    <location>
        <begin position="695"/>
        <end position="711"/>
    </location>
</feature>
<dbReference type="AlphaFoldDB" id="A0A543JR51"/>
<accession>A0A543JR51</accession>
<feature type="domain" description="TIR" evidence="2">
    <location>
        <begin position="2"/>
        <end position="135"/>
    </location>
</feature>
<sequence>MEWDFFLAHAGADSPAAERLRSLLEPHATVFEDSMLRAGEEWDVVLDRHLRASTITVVLVSRRTELAVYLREEIARAIALARSDGRRRVVPLVLEQVDALPYGLELRTPVRLGDGLDLAGAADVLLEALRDSRLPRSEGPHVVAGQLGPLLRQLDLDALSGVRSDVLAAALAEVGESDALWLHLARRGLDARVLLPSLPGHDEAAARWAFGTEAVPGARDLPAAVRRQLVRRLADERTDLDAASVRLRREVLSGRASTPDARRLASAVVAALPPPRSASTQAVLASRGGTTDLPVALAPLHRTALGMTALPPRETALVGRTALVSDLVDRLDARLLRRGRVTALLTGRLGAGVSAVAVEAAHVLADRFPGGVRYVDLHGLDDAKRAAADVARLVCHSLGVTPQPGAEAEHLRAALDGRRLLLVLDNALDARHVAPLVPAPPGCAVVVTSRNRTQSYADVVVHVPPLDRSASVELLADVRPGAGTAALDRIAAACADLPMALRLIAAWMTNHPETGVDGVARLLARERTRLAFLDDDVLPMRLAIELSYRHLDDDGRTAFRYLPAAPGSAATAEDLGRGLNRDPDLTRLTLYRLVDRSVAGYEEPTDPPEPVFRLFELVRLYARERLAEEEPPEAVARFRRRLLTRLRDDLRSGAEPDLALRLDPTPLVAARDLAEREEWFDLAGDLTDGLRTVHEADSDDESARRDREHAARLRHRGGNAEAAAREYLDLARTLDGPPAEDAFTTAERIAADARLWDLVGRIAHELAAHHEARSDLTAALAAGDRSVTALRTVHRNATALPVAINNTRLAIRLGDFDAARRWVAVAHSLADARTPTRLRADIAYEEARASSGPGAPALWRAAAELYEQDRNFGNAGLAAFFGARAARAQGSDAEAAELFLAAAHLHRAAGDHDRAVWAIVELSAAHAEVGRYEQAKDVLTGAWDLHEETWGHGVAAEVDLRIAVLAYLIDGSRPPLSRRGLAVADDDDRARRLAAVVHALSGSAGEPDVLHRFVGSPMVYQPPDHRPWLHGLGQEPPEARELAEGTG</sequence>
<reference evidence="3 4" key="1">
    <citation type="submission" date="2019-06" db="EMBL/GenBank/DDBJ databases">
        <title>Sequencing the genomes of 1000 actinobacteria strains.</title>
        <authorList>
            <person name="Klenk H.-P."/>
        </authorList>
    </citation>
    <scope>NUCLEOTIDE SEQUENCE [LARGE SCALE GENOMIC DNA]</scope>
    <source>
        <strain evidence="3 4">DSM 45456</strain>
    </source>
</reference>
<evidence type="ECO:0000313" key="4">
    <source>
        <dbReference type="Proteomes" id="UP000316628"/>
    </source>
</evidence>
<feature type="compositionally biased region" description="Basic and acidic residues" evidence="1">
    <location>
        <begin position="1037"/>
        <end position="1047"/>
    </location>
</feature>
<name>A0A543JR51_9PSEU</name>
<organism evidence="3 4">
    <name type="scientific">Saccharothrix saharensis</name>
    <dbReference type="NCBI Taxonomy" id="571190"/>
    <lineage>
        <taxon>Bacteria</taxon>
        <taxon>Bacillati</taxon>
        <taxon>Actinomycetota</taxon>
        <taxon>Actinomycetes</taxon>
        <taxon>Pseudonocardiales</taxon>
        <taxon>Pseudonocardiaceae</taxon>
        <taxon>Saccharothrix</taxon>
    </lineage>
</organism>
<dbReference type="SUPFAM" id="SSF48452">
    <property type="entry name" value="TPR-like"/>
    <property type="match status" value="1"/>
</dbReference>
<dbReference type="Gene3D" id="3.40.50.300">
    <property type="entry name" value="P-loop containing nucleotide triphosphate hydrolases"/>
    <property type="match status" value="1"/>
</dbReference>
<dbReference type="InterPro" id="IPR035897">
    <property type="entry name" value="Toll_tir_struct_dom_sf"/>
</dbReference>
<feature type="region of interest" description="Disordered" evidence="1">
    <location>
        <begin position="695"/>
        <end position="716"/>
    </location>
</feature>
<dbReference type="EMBL" id="VFPP01000001">
    <property type="protein sequence ID" value="TQM85235.1"/>
    <property type="molecule type" value="Genomic_DNA"/>
</dbReference>
<dbReference type="SMART" id="SM00255">
    <property type="entry name" value="TIR"/>
    <property type="match status" value="1"/>
</dbReference>
<dbReference type="Pfam" id="PF13676">
    <property type="entry name" value="TIR_2"/>
    <property type="match status" value="1"/>
</dbReference>
<evidence type="ECO:0000256" key="1">
    <source>
        <dbReference type="SAM" id="MobiDB-lite"/>
    </source>
</evidence>
<feature type="region of interest" description="Disordered" evidence="1">
    <location>
        <begin position="1027"/>
        <end position="1047"/>
    </location>
</feature>
<dbReference type="SUPFAM" id="SSF52200">
    <property type="entry name" value="Toll/Interleukin receptor TIR domain"/>
    <property type="match status" value="1"/>
</dbReference>
<dbReference type="InterPro" id="IPR011990">
    <property type="entry name" value="TPR-like_helical_dom_sf"/>
</dbReference>
<dbReference type="SUPFAM" id="SSF52540">
    <property type="entry name" value="P-loop containing nucleoside triphosphate hydrolases"/>
    <property type="match status" value="1"/>
</dbReference>
<evidence type="ECO:0000259" key="2">
    <source>
        <dbReference type="SMART" id="SM00255"/>
    </source>
</evidence>
<dbReference type="Gene3D" id="3.40.50.10140">
    <property type="entry name" value="Toll/interleukin-1 receptor homology (TIR) domain"/>
    <property type="match status" value="1"/>
</dbReference>
<evidence type="ECO:0000313" key="3">
    <source>
        <dbReference type="EMBL" id="TQM85235.1"/>
    </source>
</evidence>
<dbReference type="GO" id="GO:0007165">
    <property type="term" value="P:signal transduction"/>
    <property type="evidence" value="ECO:0007669"/>
    <property type="project" value="InterPro"/>
</dbReference>
<gene>
    <name evidence="3" type="ORF">FHX81_7712</name>
</gene>
<dbReference type="PANTHER" id="PTHR47691">
    <property type="entry name" value="REGULATOR-RELATED"/>
    <property type="match status" value="1"/>
</dbReference>
<proteinExistence type="predicted"/>
<dbReference type="InterPro" id="IPR027417">
    <property type="entry name" value="P-loop_NTPase"/>
</dbReference>